<dbReference type="InterPro" id="IPR038610">
    <property type="entry name" value="FliK-like_C_sf"/>
</dbReference>
<evidence type="ECO:0000256" key="1">
    <source>
        <dbReference type="SAM" id="MobiDB-lite"/>
    </source>
</evidence>
<feature type="region of interest" description="Disordered" evidence="1">
    <location>
        <begin position="114"/>
        <end position="137"/>
    </location>
</feature>
<feature type="compositionally biased region" description="Low complexity" evidence="1">
    <location>
        <begin position="415"/>
        <end position="427"/>
    </location>
</feature>
<dbReference type="PANTHER" id="PTHR37533:SF2">
    <property type="entry name" value="FLAGELLAR HOOK-LENGTH CONTROL PROTEIN"/>
    <property type="match status" value="1"/>
</dbReference>
<evidence type="ECO:0000313" key="4">
    <source>
        <dbReference type="Proteomes" id="UP000199233"/>
    </source>
</evidence>
<dbReference type="CDD" id="cd17470">
    <property type="entry name" value="T3SS_Flik_C"/>
    <property type="match status" value="1"/>
</dbReference>
<feature type="compositionally biased region" description="Low complexity" evidence="1">
    <location>
        <begin position="164"/>
        <end position="224"/>
    </location>
</feature>
<dbReference type="AlphaFoldDB" id="A0A1H9HJT4"/>
<feature type="region of interest" description="Disordered" evidence="1">
    <location>
        <begin position="374"/>
        <end position="513"/>
    </location>
</feature>
<dbReference type="EMBL" id="FOFS01000008">
    <property type="protein sequence ID" value="SEQ62609.1"/>
    <property type="molecule type" value="Genomic_DNA"/>
</dbReference>
<feature type="domain" description="Flagellar hook-length control protein-like C-terminal" evidence="2">
    <location>
        <begin position="525"/>
        <end position="605"/>
    </location>
</feature>
<gene>
    <name evidence="3" type="ORF">SAMN04488038_108206</name>
</gene>
<feature type="compositionally biased region" description="Polar residues" evidence="1">
    <location>
        <begin position="461"/>
        <end position="484"/>
    </location>
</feature>
<dbReference type="InterPro" id="IPR052563">
    <property type="entry name" value="FliK"/>
</dbReference>
<dbReference type="Pfam" id="PF02120">
    <property type="entry name" value="Flg_hook"/>
    <property type="match status" value="1"/>
</dbReference>
<evidence type="ECO:0000313" key="3">
    <source>
        <dbReference type="EMBL" id="SEQ62609.1"/>
    </source>
</evidence>
<keyword evidence="4" id="KW-1185">Reference proteome</keyword>
<keyword evidence="3" id="KW-0282">Flagellum</keyword>
<dbReference type="OrthoDB" id="1792985at2"/>
<feature type="compositionally biased region" description="Polar residues" evidence="1">
    <location>
        <begin position="429"/>
        <end position="438"/>
    </location>
</feature>
<protein>
    <submittedName>
        <fullName evidence="3">Flagellar hook-length control protein FliK</fullName>
    </submittedName>
</protein>
<evidence type="ECO:0000259" key="2">
    <source>
        <dbReference type="Pfam" id="PF02120"/>
    </source>
</evidence>
<dbReference type="Gene3D" id="3.30.750.140">
    <property type="match status" value="1"/>
</dbReference>
<feature type="region of interest" description="Disordered" evidence="1">
    <location>
        <begin position="600"/>
        <end position="623"/>
    </location>
</feature>
<dbReference type="PANTHER" id="PTHR37533">
    <property type="entry name" value="FLAGELLAR HOOK-LENGTH CONTROL PROTEIN"/>
    <property type="match status" value="1"/>
</dbReference>
<name>A0A1H9HJT4_9GAMM</name>
<keyword evidence="3" id="KW-0969">Cilium</keyword>
<reference evidence="3 4" key="1">
    <citation type="submission" date="2016-10" db="EMBL/GenBank/DDBJ databases">
        <authorList>
            <person name="de Groot N.N."/>
        </authorList>
    </citation>
    <scope>NUCLEOTIDE SEQUENCE [LARGE SCALE GENOMIC DNA]</scope>
    <source>
        <strain evidence="3 4">DSM 25927</strain>
    </source>
</reference>
<feature type="region of interest" description="Disordered" evidence="1">
    <location>
        <begin position="152"/>
        <end position="361"/>
    </location>
</feature>
<accession>A0A1H9HJT4</accession>
<feature type="compositionally biased region" description="Low complexity" evidence="1">
    <location>
        <begin position="346"/>
        <end position="361"/>
    </location>
</feature>
<organism evidence="3 4">
    <name type="scientific">Solimonas aquatica</name>
    <dbReference type="NCBI Taxonomy" id="489703"/>
    <lineage>
        <taxon>Bacteria</taxon>
        <taxon>Pseudomonadati</taxon>
        <taxon>Pseudomonadota</taxon>
        <taxon>Gammaproteobacteria</taxon>
        <taxon>Nevskiales</taxon>
        <taxon>Nevskiaceae</taxon>
        <taxon>Solimonas</taxon>
    </lineage>
</organism>
<proteinExistence type="predicted"/>
<feature type="compositionally biased region" description="Low complexity" evidence="1">
    <location>
        <begin position="236"/>
        <end position="248"/>
    </location>
</feature>
<dbReference type="RefSeq" id="WP_093286196.1">
    <property type="nucleotide sequence ID" value="NZ_FOFS01000008.1"/>
</dbReference>
<dbReference type="STRING" id="489703.SAMN04488038_108206"/>
<dbReference type="InterPro" id="IPR021136">
    <property type="entry name" value="Flagellar_hook_control-like_C"/>
</dbReference>
<keyword evidence="3" id="KW-0966">Cell projection</keyword>
<sequence length="640" mass="62316">MIAIQANAAAAGTAPLAAPAQGAASDGFAGLLGLAATQSPATEAPAPLPGAAQPQALTVETTLALNPASPANAEALSPDAAAQPQGEGLPPVLLALRRLQPENAANVALPDAAATPASGPVPGAAAATTTSSTPAPLPASAALRRLLIRDDSATPGAQPDGEPAATLPAKAPSDAAAVATSPTSASALASAAETKTAAAAISKAAAPSPDKSPDTASATTSPAARQDSAARPPLPEAATPPDAAAVADAGDEAEPASPPLPASERSAPPDAAPVLRGDAATASPPNTTDSKAAGTARQGLGKPAPKADSAVAGEAAKTVEARPVATPATQDKAEAEPSTPDEEAPDAGAAADPALSAAPANDNPMAAAVMAAAVTPKAAPTAEPGVSPDPTAADRIQLPGKPAGRPAARDREDSAASTEPAAPAPASGLTLTPGSNPADSAATPAPTLAQHNEAVPRAQGSGDTLNVPANSASESGAASPSLATLLSPHPHNLSAPTGGSDAPASGSALSTPVPVDADLPEALGERVLMLSEAGVSSARIELHPAELGSLVVHIEVHNDQAQVAFSADNPATRSLLQQAMPQLRELFGSQGLQLMRTRVEERQRDGASSSAGGGFASSRARGESTPVRRIGRIRLVDAYV</sequence>
<dbReference type="Proteomes" id="UP000199233">
    <property type="component" value="Unassembled WGS sequence"/>
</dbReference>